<comment type="caution">
    <text evidence="1">The sequence shown here is derived from an EMBL/GenBank/DDBJ whole genome shotgun (WGS) entry which is preliminary data.</text>
</comment>
<reference evidence="1" key="1">
    <citation type="submission" date="2022-12" db="EMBL/GenBank/DDBJ databases">
        <authorList>
            <person name="Petersen C."/>
        </authorList>
    </citation>
    <scope>NUCLEOTIDE SEQUENCE</scope>
    <source>
        <strain evidence="1">IBT 35673</strain>
    </source>
</reference>
<dbReference type="EMBL" id="JAPZBQ010000002">
    <property type="protein sequence ID" value="KAJ5345225.1"/>
    <property type="molecule type" value="Genomic_DNA"/>
</dbReference>
<evidence type="ECO:0000313" key="1">
    <source>
        <dbReference type="EMBL" id="KAJ5345225.1"/>
    </source>
</evidence>
<reference evidence="1" key="2">
    <citation type="journal article" date="2023" name="IMA Fungus">
        <title>Comparative genomic study of the Penicillium genus elucidates a diverse pangenome and 15 lateral gene transfer events.</title>
        <authorList>
            <person name="Petersen C."/>
            <person name="Sorensen T."/>
            <person name="Nielsen M.R."/>
            <person name="Sondergaard T.E."/>
            <person name="Sorensen J.L."/>
            <person name="Fitzpatrick D.A."/>
            <person name="Frisvad J.C."/>
            <person name="Nielsen K.L."/>
        </authorList>
    </citation>
    <scope>NUCLEOTIDE SEQUENCE</scope>
    <source>
        <strain evidence="1">IBT 35673</strain>
    </source>
</reference>
<proteinExistence type="predicted"/>
<evidence type="ECO:0000313" key="2">
    <source>
        <dbReference type="Proteomes" id="UP001147695"/>
    </source>
</evidence>
<gene>
    <name evidence="1" type="ORF">N7452_003229</name>
</gene>
<sequence length="265" mass="29837">MSAPSKKGAPLEEPVLREQSFCMTCLRVAPASWKEGGFGDPLLIPCYVTHYNTKSCGHCLGGKKTCLEVPAAIVGHRFELLAILSWVQWFWINDKGEFGVTEYGESVRELHFGLDLVEKMAAAIIDLIIAFDNFVKSHNANHSLTGTHISPASVKSLAIRSRFANGKAYLRVFVTPMRCSWLDAKLPRLSELSNQRPIAGISLLVGLLSVPIYYWGEESVSQWYAFVKNFFSVVSRLVKQHKFRLDDQKHVDGHMFLFPYQNVEV</sequence>
<organism evidence="1 2">
    <name type="scientific">Penicillium brevicompactum</name>
    <dbReference type="NCBI Taxonomy" id="5074"/>
    <lineage>
        <taxon>Eukaryota</taxon>
        <taxon>Fungi</taxon>
        <taxon>Dikarya</taxon>
        <taxon>Ascomycota</taxon>
        <taxon>Pezizomycotina</taxon>
        <taxon>Eurotiomycetes</taxon>
        <taxon>Eurotiomycetidae</taxon>
        <taxon>Eurotiales</taxon>
        <taxon>Aspergillaceae</taxon>
        <taxon>Penicillium</taxon>
    </lineage>
</organism>
<protein>
    <submittedName>
        <fullName evidence="1">Uncharacterized protein</fullName>
    </submittedName>
</protein>
<dbReference type="Proteomes" id="UP001147695">
    <property type="component" value="Unassembled WGS sequence"/>
</dbReference>
<accession>A0A9W9QT53</accession>
<dbReference type="AlphaFoldDB" id="A0A9W9QT53"/>
<name>A0A9W9QT53_PENBR</name>